<protein>
    <submittedName>
        <fullName evidence="1">Uncharacterized protein</fullName>
    </submittedName>
</protein>
<accession>A0AB72Z330</accession>
<sequence>MAVLHGDPFRLLRCGFWLRAWAYAGRRCARLRPVFVGYCVSP</sequence>
<dbReference type="Proteomes" id="UP000003457">
    <property type="component" value="Unassembled WGS sequence"/>
</dbReference>
<dbReference type="AlphaFoldDB" id="A0AB72Z330"/>
<proteinExistence type="predicted"/>
<evidence type="ECO:0000313" key="1">
    <source>
        <dbReference type="EMBL" id="EFO78582.1"/>
    </source>
</evidence>
<comment type="caution">
    <text evidence="1">The sequence shown here is derived from an EMBL/GenBank/DDBJ whole genome shotgun (WGS) entry which is preliminary data.</text>
</comment>
<reference evidence="1 2" key="1">
    <citation type="submission" date="2010-10" db="EMBL/GenBank/DDBJ databases">
        <authorList>
            <person name="Durkin A.S."/>
            <person name="Madupu R."/>
            <person name="Torralba M."/>
            <person name="Gillis M."/>
            <person name="Methe B."/>
            <person name="Sutton G."/>
            <person name="Nelson K.E."/>
        </authorList>
    </citation>
    <scope>NUCLEOTIDE SEQUENCE [LARGE SCALE GENOMIC DNA]</scope>
    <source>
        <strain evidence="1 2">JCVIHMP022</strain>
    </source>
</reference>
<gene>
    <name evidence="1" type="ORF">HMPREF9003_1989</name>
</gene>
<organism evidence="1 2">
    <name type="scientific">Bifidobacterium dentium JCVIHMP022</name>
    <dbReference type="NCBI Taxonomy" id="553191"/>
    <lineage>
        <taxon>Bacteria</taxon>
        <taxon>Bacillati</taxon>
        <taxon>Actinomycetota</taxon>
        <taxon>Actinomycetes</taxon>
        <taxon>Bifidobacteriales</taxon>
        <taxon>Bifidobacteriaceae</taxon>
        <taxon>Bifidobacterium</taxon>
    </lineage>
</organism>
<evidence type="ECO:0000313" key="2">
    <source>
        <dbReference type="Proteomes" id="UP000003457"/>
    </source>
</evidence>
<dbReference type="EMBL" id="AEHJ01000006">
    <property type="protein sequence ID" value="EFO78582.1"/>
    <property type="molecule type" value="Genomic_DNA"/>
</dbReference>
<name>A0AB72Z330_9BIFI</name>